<feature type="region of interest" description="Disordered" evidence="1">
    <location>
        <begin position="1"/>
        <end position="157"/>
    </location>
</feature>
<comment type="caution">
    <text evidence="2">The sequence shown here is derived from an EMBL/GenBank/DDBJ whole genome shotgun (WGS) entry which is preliminary data.</text>
</comment>
<feature type="compositionally biased region" description="Polar residues" evidence="1">
    <location>
        <begin position="147"/>
        <end position="157"/>
    </location>
</feature>
<dbReference type="Proteomes" id="UP001590951">
    <property type="component" value="Unassembled WGS sequence"/>
</dbReference>
<sequence>MLHTYTEPPPPPPRANAAPRSPNSNFPPPPKPPPFSAKTTKGPTPTTGSQKLARFHMPDARSSAYTRKEFDDAKTKTSDFKAWEHMRHGSGPLPRSRKDNTQSAKATSGTAEGGRAFNAARDAKDPNPRRPTSRQTDWEDKPDAGMSNPQRTSTKEA</sequence>
<feature type="compositionally biased region" description="Low complexity" evidence="1">
    <location>
        <begin position="36"/>
        <end position="48"/>
    </location>
</feature>
<evidence type="ECO:0000256" key="1">
    <source>
        <dbReference type="SAM" id="MobiDB-lite"/>
    </source>
</evidence>
<keyword evidence="3" id="KW-1185">Reference proteome</keyword>
<reference evidence="2 3" key="1">
    <citation type="submission" date="2024-09" db="EMBL/GenBank/DDBJ databases">
        <title>Rethinking Asexuality: The Enigmatic Case of Functional Sexual Genes in Lepraria (Stereocaulaceae).</title>
        <authorList>
            <person name="Doellman M."/>
            <person name="Sun Y."/>
            <person name="Barcenas-Pena A."/>
            <person name="Lumbsch H.T."/>
            <person name="Grewe F."/>
        </authorList>
    </citation>
    <scope>NUCLEOTIDE SEQUENCE [LARGE SCALE GENOMIC DNA]</scope>
    <source>
        <strain evidence="2 3">Grewe 0041</strain>
    </source>
</reference>
<evidence type="ECO:0000313" key="3">
    <source>
        <dbReference type="Proteomes" id="UP001590951"/>
    </source>
</evidence>
<gene>
    <name evidence="2" type="ORF">ABVK25_011491</name>
</gene>
<proteinExistence type="predicted"/>
<name>A0ABR4AS44_9LECA</name>
<feature type="compositionally biased region" description="Low complexity" evidence="1">
    <location>
        <begin position="15"/>
        <end position="24"/>
    </location>
</feature>
<accession>A0ABR4AS44</accession>
<dbReference type="EMBL" id="JBHFEH010000100">
    <property type="protein sequence ID" value="KAL2047464.1"/>
    <property type="molecule type" value="Genomic_DNA"/>
</dbReference>
<feature type="compositionally biased region" description="Polar residues" evidence="1">
    <location>
        <begin position="101"/>
        <end position="110"/>
    </location>
</feature>
<feature type="compositionally biased region" description="Pro residues" evidence="1">
    <location>
        <begin position="25"/>
        <end position="35"/>
    </location>
</feature>
<protein>
    <submittedName>
        <fullName evidence="2">Uncharacterized protein</fullName>
    </submittedName>
</protein>
<organism evidence="2 3">
    <name type="scientific">Lepraria finkii</name>
    <dbReference type="NCBI Taxonomy" id="1340010"/>
    <lineage>
        <taxon>Eukaryota</taxon>
        <taxon>Fungi</taxon>
        <taxon>Dikarya</taxon>
        <taxon>Ascomycota</taxon>
        <taxon>Pezizomycotina</taxon>
        <taxon>Lecanoromycetes</taxon>
        <taxon>OSLEUM clade</taxon>
        <taxon>Lecanoromycetidae</taxon>
        <taxon>Lecanorales</taxon>
        <taxon>Lecanorineae</taxon>
        <taxon>Stereocaulaceae</taxon>
        <taxon>Lepraria</taxon>
    </lineage>
</organism>
<evidence type="ECO:0000313" key="2">
    <source>
        <dbReference type="EMBL" id="KAL2047464.1"/>
    </source>
</evidence>
<feature type="compositionally biased region" description="Basic and acidic residues" evidence="1">
    <location>
        <begin position="66"/>
        <end position="87"/>
    </location>
</feature>